<dbReference type="GO" id="GO:0005886">
    <property type="term" value="C:plasma membrane"/>
    <property type="evidence" value="ECO:0007669"/>
    <property type="project" value="TreeGrafter"/>
</dbReference>
<accession>A0A2U1UZR3</accession>
<comment type="caution">
    <text evidence="3">The sequence shown here is derived from an EMBL/GenBank/DDBJ whole genome shotgun (WGS) entry which is preliminary data.</text>
</comment>
<gene>
    <name evidence="3" type="ORF">CR165_19465</name>
</gene>
<evidence type="ECO:0000313" key="3">
    <source>
        <dbReference type="EMBL" id="PWC27137.1"/>
    </source>
</evidence>
<reference evidence="4" key="1">
    <citation type="submission" date="2017-10" db="EMBL/GenBank/DDBJ databases">
        <authorList>
            <person name="Toshchakov S.V."/>
            <person name="Goeva M.A."/>
        </authorList>
    </citation>
    <scope>NUCLEOTIDE SEQUENCE [LARGE SCALE GENOMIC DNA]</scope>
    <source>
        <strain evidence="4">JR1/69-1-13</strain>
    </source>
</reference>
<name>A0A2U1UZR3_9PROT</name>
<keyword evidence="4" id="KW-1185">Reference proteome</keyword>
<dbReference type="RefSeq" id="WP_109518621.1">
    <property type="nucleotide sequence ID" value="NZ_PDOA01000018.1"/>
</dbReference>
<evidence type="ECO:0000256" key="1">
    <source>
        <dbReference type="SAM" id="MobiDB-lite"/>
    </source>
</evidence>
<dbReference type="InterPro" id="IPR007844">
    <property type="entry name" value="AsmA"/>
</dbReference>
<evidence type="ECO:0000313" key="4">
    <source>
        <dbReference type="Proteomes" id="UP000245048"/>
    </source>
</evidence>
<feature type="domain" description="AsmA" evidence="2">
    <location>
        <begin position="35"/>
        <end position="179"/>
    </location>
</feature>
<feature type="compositionally biased region" description="Pro residues" evidence="1">
    <location>
        <begin position="511"/>
        <end position="520"/>
    </location>
</feature>
<dbReference type="Proteomes" id="UP000245048">
    <property type="component" value="Unassembled WGS sequence"/>
</dbReference>
<dbReference type="EMBL" id="PDOA01000018">
    <property type="protein sequence ID" value="PWC27137.1"/>
    <property type="molecule type" value="Genomic_DNA"/>
</dbReference>
<dbReference type="Pfam" id="PF05170">
    <property type="entry name" value="AsmA"/>
    <property type="match status" value="2"/>
</dbReference>
<dbReference type="PANTHER" id="PTHR30441">
    <property type="entry name" value="DUF748 DOMAIN-CONTAINING PROTEIN"/>
    <property type="match status" value="1"/>
</dbReference>
<feature type="region of interest" description="Disordered" evidence="1">
    <location>
        <begin position="494"/>
        <end position="526"/>
    </location>
</feature>
<dbReference type="PANTHER" id="PTHR30441:SF4">
    <property type="entry name" value="PROTEIN ASMA"/>
    <property type="match status" value="1"/>
</dbReference>
<evidence type="ECO:0000259" key="2">
    <source>
        <dbReference type="Pfam" id="PF05170"/>
    </source>
</evidence>
<dbReference type="GO" id="GO:0090313">
    <property type="term" value="P:regulation of protein targeting to membrane"/>
    <property type="evidence" value="ECO:0007669"/>
    <property type="project" value="TreeGrafter"/>
</dbReference>
<proteinExistence type="predicted"/>
<feature type="compositionally biased region" description="Low complexity" evidence="1">
    <location>
        <begin position="494"/>
        <end position="510"/>
    </location>
</feature>
<dbReference type="AlphaFoldDB" id="A0A2U1UZR3"/>
<dbReference type="OrthoDB" id="225437at2"/>
<dbReference type="InterPro" id="IPR052894">
    <property type="entry name" value="AsmA-related"/>
</dbReference>
<organism evidence="3 4">
    <name type="scientific">Teichococcus aestuarii</name>
    <dbReference type="NCBI Taxonomy" id="568898"/>
    <lineage>
        <taxon>Bacteria</taxon>
        <taxon>Pseudomonadati</taxon>
        <taxon>Pseudomonadota</taxon>
        <taxon>Alphaproteobacteria</taxon>
        <taxon>Acetobacterales</taxon>
        <taxon>Roseomonadaceae</taxon>
        <taxon>Roseomonas</taxon>
    </lineage>
</organism>
<feature type="region of interest" description="Disordered" evidence="1">
    <location>
        <begin position="132"/>
        <end position="151"/>
    </location>
</feature>
<sequence>MAPPRRRRRTLLAGAAVLVAVPVLAWGGLNLVLRDSVLRPRVIAAVEQATGRALTLSGPVGIKLSLVPTVTLEGVALANAPGGSRAEMLTASRVEARLALLPLLSRRIAFERLTLIEPDLLLEVDAEGQGNWRLSPAPSPATGRPEAAPGGAAEGRLALSIAAVDIEGGRLTWHDARTGRREVLDIRSLALRAETPAAPIDFQGALGLRGVAVALEGHAGPLARLLGTSAEPAAWPLHVALAAPGLQLVADGSATRPEAAAGWQLALKATAESTARLAPFLPRAGLPPLRGLELDAELADAGAGRPPRLDRLVAHTEGGDLGAWVPGLALGAATLRMPGPEQPGQLNADLSLRGLPVQAEGQLPAPAALLGDGPWPLRLTLRGAGATAEAQAELPGPRLEGANVALSLAAPDTAPLLSALGLPGPRLTEARLEGRLLLPAGGAALEGLRLRAREATLEGEARLALGGPRPALTARLNASRVDLDALLAPLPATPAAAPSAAPAPGAAPAAPAVPPRPPAPAATAEGPRRVIPALPLPNLAPRGLDGDIQLAVAELLAQGITYRDLRGTAKLADGRLTVAPLAVTLPGGRLSGRLGAEGTGPAQRLTLALRHEGAGLDLRPLLQAYGLPGQASGRLELEADLSGTGADLRALAGSLGGHLGLALANGQIDNRLLDRLGGDLRRMLVPNAPTEGGTPLRCLALRLNLREGVARPQAMLLETGLADVVGSGRIDLGQETLALRLLPQVRLGGLGLTAPVLVGGTLAAPSYRLDPAGVAEATAGIVGDLVARQMENQDSVLGQLAQQLAGRGNALPDCAQQLAVARGGRSGPVPAPRPASQGQERPASPVDLLRGLLGR</sequence>
<feature type="region of interest" description="Disordered" evidence="1">
    <location>
        <begin position="822"/>
        <end position="855"/>
    </location>
</feature>
<protein>
    <recommendedName>
        <fullName evidence="2">AsmA domain-containing protein</fullName>
    </recommendedName>
</protein>
<feature type="domain" description="AsmA" evidence="2">
    <location>
        <begin position="455"/>
        <end position="713"/>
    </location>
</feature>